<dbReference type="EMBL" id="PYYB01000005">
    <property type="protein sequence ID" value="PTL54255.1"/>
    <property type="molecule type" value="Genomic_DNA"/>
</dbReference>
<dbReference type="InterPro" id="IPR019587">
    <property type="entry name" value="Polyketide_cyclase/dehydratase"/>
</dbReference>
<dbReference type="PANTHER" id="PTHR39683:SF4">
    <property type="entry name" value="COENZYME Q-BINDING PROTEIN COQ10 START DOMAIN-CONTAINING PROTEIN"/>
    <property type="match status" value="1"/>
</dbReference>
<dbReference type="InterPro" id="IPR023393">
    <property type="entry name" value="START-like_dom_sf"/>
</dbReference>
<dbReference type="RefSeq" id="WP_107571197.1">
    <property type="nucleotide sequence ID" value="NZ_PYYB01000005.1"/>
</dbReference>
<dbReference type="Pfam" id="PF10604">
    <property type="entry name" value="Polyketide_cyc2"/>
    <property type="match status" value="1"/>
</dbReference>
<dbReference type="Proteomes" id="UP000240739">
    <property type="component" value="Unassembled WGS sequence"/>
</dbReference>
<accession>A0A2T4UBH9</accession>
<reference evidence="1 2" key="1">
    <citation type="submission" date="2018-03" db="EMBL/GenBank/DDBJ databases">
        <title>Aquarubrobacter algicola gen. nov., sp. nov., a novel actinobacterium isolated from shallow eutrophic lake during the end of cyanobacterial harmful algal blooms.</title>
        <authorList>
            <person name="Chun S.J."/>
        </authorList>
    </citation>
    <scope>NUCLEOTIDE SEQUENCE [LARGE SCALE GENOMIC DNA]</scope>
    <source>
        <strain evidence="1 2">Seoho-28</strain>
    </source>
</reference>
<dbReference type="PANTHER" id="PTHR39683">
    <property type="entry name" value="CONSERVED PROTEIN TB16.3"/>
    <property type="match status" value="1"/>
</dbReference>
<comment type="caution">
    <text evidence="1">The sequence shown here is derived from an EMBL/GenBank/DDBJ whole genome shotgun (WGS) entry which is preliminary data.</text>
</comment>
<dbReference type="AlphaFoldDB" id="A0A2T4UBH9"/>
<evidence type="ECO:0000313" key="2">
    <source>
        <dbReference type="Proteomes" id="UP000240739"/>
    </source>
</evidence>
<organism evidence="1 2">
    <name type="scientific">Paraconexibacter algicola</name>
    <dbReference type="NCBI Taxonomy" id="2133960"/>
    <lineage>
        <taxon>Bacteria</taxon>
        <taxon>Bacillati</taxon>
        <taxon>Actinomycetota</taxon>
        <taxon>Thermoleophilia</taxon>
        <taxon>Solirubrobacterales</taxon>
        <taxon>Paraconexibacteraceae</taxon>
        <taxon>Paraconexibacter</taxon>
    </lineage>
</organism>
<keyword evidence="2" id="KW-1185">Reference proteome</keyword>
<dbReference type="SUPFAM" id="SSF55961">
    <property type="entry name" value="Bet v1-like"/>
    <property type="match status" value="1"/>
</dbReference>
<dbReference type="OrthoDB" id="5243015at2"/>
<sequence length="146" mass="15915">MITGSRTIEIAADATAVYEHLADAAGFPDWQSTVRAVEVRETGPDGRPLATRQTIDAKVRTVSVNLRYRYDAPRALSWTSEKGSDVKKLEGSFTVEPTESGCRVRYDLAVDPGRTLGLLARGPVVDQVRNRVLDGTLDALARVFAP</sequence>
<proteinExistence type="predicted"/>
<gene>
    <name evidence="1" type="ORF">C7Y72_21125</name>
</gene>
<protein>
    <submittedName>
        <fullName evidence="1">Cyclase</fullName>
    </submittedName>
</protein>
<evidence type="ECO:0000313" key="1">
    <source>
        <dbReference type="EMBL" id="PTL54255.1"/>
    </source>
</evidence>
<name>A0A2T4UBH9_9ACTN</name>
<dbReference type="Gene3D" id="3.30.530.20">
    <property type="match status" value="1"/>
</dbReference>